<sequence>MPLTDSDRLARMKLNISLLLVTAIPSTVLARVVPRGDEVASDTPAAKELGNVFAAQKCWTRSPYGCSKDRWCWQRCGGNGQWCWLAHKGGTGDWTSCTTAEDCIPGVGDSDCAKTGCKACGCSC</sequence>
<keyword evidence="1" id="KW-0732">Signal</keyword>
<dbReference type="Proteomes" id="UP000325395">
    <property type="component" value="Unassembled WGS sequence"/>
</dbReference>
<feature type="signal peptide" evidence="1">
    <location>
        <begin position="1"/>
        <end position="30"/>
    </location>
</feature>
<keyword evidence="3" id="KW-1185">Reference proteome</keyword>
<feature type="chain" id="PRO_5046029585" description="IDI-2" evidence="1">
    <location>
        <begin position="31"/>
        <end position="124"/>
    </location>
</feature>
<name>A0ABQ6WVT8_9EURO</name>
<gene>
    <name evidence="2" type="ORF">BDV36DRAFT_280955</name>
</gene>
<accession>A0ABQ6WVT8</accession>
<reference evidence="2 3" key="1">
    <citation type="submission" date="2019-04" db="EMBL/GenBank/DDBJ databases">
        <authorList>
            <consortium name="DOE Joint Genome Institute"/>
            <person name="Mondo S."/>
            <person name="Kjaerbolling I."/>
            <person name="Vesth T."/>
            <person name="Frisvad J.C."/>
            <person name="Nybo J.L."/>
            <person name="Theobald S."/>
            <person name="Kildgaard S."/>
            <person name="Isbrandt T."/>
            <person name="Kuo A."/>
            <person name="Sato A."/>
            <person name="Lyhne E.K."/>
            <person name="Kogle M.E."/>
            <person name="Wiebenga A."/>
            <person name="Kun R.S."/>
            <person name="Lubbers R.J."/>
            <person name="Makela M.R."/>
            <person name="Barry K."/>
            <person name="Chovatia M."/>
            <person name="Clum A."/>
            <person name="Daum C."/>
            <person name="Haridas S."/>
            <person name="He G."/>
            <person name="LaButti K."/>
            <person name="Lipzen A."/>
            <person name="Riley R."/>
            <person name="Salamov A."/>
            <person name="Simmons B.A."/>
            <person name="Magnuson J.K."/>
            <person name="Henrissat B."/>
            <person name="Mortensen U.H."/>
            <person name="Larsen T.O."/>
            <person name="Devries R.P."/>
            <person name="Grigoriev I.V."/>
            <person name="Machida M."/>
            <person name="Baker S.E."/>
            <person name="Andersen M.R."/>
            <person name="Cantor M.N."/>
            <person name="Hua S.X."/>
        </authorList>
    </citation>
    <scope>NUCLEOTIDE SEQUENCE [LARGE SCALE GENOMIC DNA]</scope>
    <source>
        <strain evidence="2 3">CBS 117616</strain>
    </source>
</reference>
<evidence type="ECO:0000313" key="2">
    <source>
        <dbReference type="EMBL" id="KAE8421178.1"/>
    </source>
</evidence>
<evidence type="ECO:0000256" key="1">
    <source>
        <dbReference type="SAM" id="SignalP"/>
    </source>
</evidence>
<organism evidence="2 3">
    <name type="scientific">Aspergillus pseudocaelatus</name>
    <dbReference type="NCBI Taxonomy" id="1825620"/>
    <lineage>
        <taxon>Eukaryota</taxon>
        <taxon>Fungi</taxon>
        <taxon>Dikarya</taxon>
        <taxon>Ascomycota</taxon>
        <taxon>Pezizomycotina</taxon>
        <taxon>Eurotiomycetes</taxon>
        <taxon>Eurotiomycetidae</taxon>
        <taxon>Eurotiales</taxon>
        <taxon>Aspergillaceae</taxon>
        <taxon>Aspergillus</taxon>
        <taxon>Aspergillus subgen. Circumdati</taxon>
    </lineage>
</organism>
<dbReference type="EMBL" id="ML735703">
    <property type="protein sequence ID" value="KAE8421178.1"/>
    <property type="molecule type" value="Genomic_DNA"/>
</dbReference>
<evidence type="ECO:0000313" key="3">
    <source>
        <dbReference type="Proteomes" id="UP000325395"/>
    </source>
</evidence>
<proteinExistence type="predicted"/>
<evidence type="ECO:0008006" key="4">
    <source>
        <dbReference type="Google" id="ProtNLM"/>
    </source>
</evidence>
<protein>
    <recommendedName>
        <fullName evidence="4">IDI-2</fullName>
    </recommendedName>
</protein>